<feature type="transmembrane region" description="Helical" evidence="1">
    <location>
        <begin position="38"/>
        <end position="59"/>
    </location>
</feature>
<gene>
    <name evidence="2" type="ORF">Taro_037036</name>
</gene>
<dbReference type="EMBL" id="NMUH01003181">
    <property type="protein sequence ID" value="MQM04249.1"/>
    <property type="molecule type" value="Genomic_DNA"/>
</dbReference>
<evidence type="ECO:0000313" key="3">
    <source>
        <dbReference type="Proteomes" id="UP000652761"/>
    </source>
</evidence>
<dbReference type="Gene3D" id="3.40.50.300">
    <property type="entry name" value="P-loop containing nucleotide triphosphate hydrolases"/>
    <property type="match status" value="1"/>
</dbReference>
<evidence type="ECO:0000256" key="1">
    <source>
        <dbReference type="SAM" id="Phobius"/>
    </source>
</evidence>
<keyword evidence="3" id="KW-1185">Reference proteome</keyword>
<organism evidence="2 3">
    <name type="scientific">Colocasia esculenta</name>
    <name type="common">Wild taro</name>
    <name type="synonym">Arum esculentum</name>
    <dbReference type="NCBI Taxonomy" id="4460"/>
    <lineage>
        <taxon>Eukaryota</taxon>
        <taxon>Viridiplantae</taxon>
        <taxon>Streptophyta</taxon>
        <taxon>Embryophyta</taxon>
        <taxon>Tracheophyta</taxon>
        <taxon>Spermatophyta</taxon>
        <taxon>Magnoliopsida</taxon>
        <taxon>Liliopsida</taxon>
        <taxon>Araceae</taxon>
        <taxon>Aroideae</taxon>
        <taxon>Colocasieae</taxon>
        <taxon>Colocasia</taxon>
    </lineage>
</organism>
<accession>A0A843W4P1</accession>
<reference evidence="2" key="1">
    <citation type="submission" date="2017-07" db="EMBL/GenBank/DDBJ databases">
        <title>Taro Niue Genome Assembly and Annotation.</title>
        <authorList>
            <person name="Atibalentja N."/>
            <person name="Keating K."/>
            <person name="Fields C.J."/>
        </authorList>
    </citation>
    <scope>NUCLEOTIDE SEQUENCE</scope>
    <source>
        <strain evidence="2">Niue_2</strain>
        <tissue evidence="2">Leaf</tissue>
    </source>
</reference>
<sequence>MFSVYYNHLKQDEGGDRSWEHVCRVDGLRLAPGSKGRAYRVIIIFTFLTFGICYSPRYIQSTCATSGEGLYEGLDWLSSNIANKRFIWTIVTAPGFEPSSSPWSTQESTFAITAYSSLGLEEGYVASVALPIKQMNVERQEMDVLNYLKLD</sequence>
<evidence type="ECO:0000313" key="2">
    <source>
        <dbReference type="EMBL" id="MQM04249.1"/>
    </source>
</evidence>
<dbReference type="AlphaFoldDB" id="A0A843W4P1"/>
<keyword evidence="1" id="KW-1133">Transmembrane helix</keyword>
<dbReference type="InterPro" id="IPR027417">
    <property type="entry name" value="P-loop_NTPase"/>
</dbReference>
<keyword evidence="1" id="KW-0812">Transmembrane</keyword>
<comment type="caution">
    <text evidence="2">The sequence shown here is derived from an EMBL/GenBank/DDBJ whole genome shotgun (WGS) entry which is preliminary data.</text>
</comment>
<dbReference type="Proteomes" id="UP000652761">
    <property type="component" value="Unassembled WGS sequence"/>
</dbReference>
<protein>
    <submittedName>
        <fullName evidence="2">Uncharacterized protein</fullName>
    </submittedName>
</protein>
<name>A0A843W4P1_COLES</name>
<proteinExistence type="predicted"/>
<dbReference type="OrthoDB" id="1735161at2759"/>
<keyword evidence="1" id="KW-0472">Membrane</keyword>